<proteinExistence type="predicted"/>
<comment type="caution">
    <text evidence="1">The sequence shown here is derived from an EMBL/GenBank/DDBJ whole genome shotgun (WGS) entry which is preliminary data.</text>
</comment>
<dbReference type="EMBL" id="QRMZ01000008">
    <property type="protein sequence ID" value="RHK06728.1"/>
    <property type="molecule type" value="Genomic_DNA"/>
</dbReference>
<name>A0A415ETU5_ENTCA</name>
<dbReference type="Proteomes" id="UP000286288">
    <property type="component" value="Unassembled WGS sequence"/>
</dbReference>
<evidence type="ECO:0000313" key="2">
    <source>
        <dbReference type="Proteomes" id="UP000286288"/>
    </source>
</evidence>
<reference evidence="1 2" key="1">
    <citation type="submission" date="2018-08" db="EMBL/GenBank/DDBJ databases">
        <title>A genome reference for cultivated species of the human gut microbiota.</title>
        <authorList>
            <person name="Zou Y."/>
            <person name="Xue W."/>
            <person name="Luo G."/>
        </authorList>
    </citation>
    <scope>NUCLEOTIDE SEQUENCE [LARGE SCALE GENOMIC DNA]</scope>
    <source>
        <strain evidence="1 2">AF48-16</strain>
    </source>
</reference>
<dbReference type="AlphaFoldDB" id="A0A415ETU5"/>
<protein>
    <submittedName>
        <fullName evidence="1">Uncharacterized protein</fullName>
    </submittedName>
</protein>
<dbReference type="RefSeq" id="WP_151195625.1">
    <property type="nucleotide sequence ID" value="NZ_JALKPN010000015.1"/>
</dbReference>
<gene>
    <name evidence="1" type="ORF">DW084_07670</name>
</gene>
<sequence length="127" mass="14043">MIKINVESTQIPIEIGELKVTIDATAEWEAKYKKLKEDFDKKTAAISKKTEDGSLKTETADKQYFDLAGKSIDAILGAGTAEHLLSISPNPRILSGCYFSIKNALDAELDLMLVGVHKEKINRYLKG</sequence>
<evidence type="ECO:0000313" key="1">
    <source>
        <dbReference type="EMBL" id="RHK06728.1"/>
    </source>
</evidence>
<organism evidence="1 2">
    <name type="scientific">Enterococcus casseliflavus</name>
    <name type="common">Enterococcus flavescens</name>
    <dbReference type="NCBI Taxonomy" id="37734"/>
    <lineage>
        <taxon>Bacteria</taxon>
        <taxon>Bacillati</taxon>
        <taxon>Bacillota</taxon>
        <taxon>Bacilli</taxon>
        <taxon>Lactobacillales</taxon>
        <taxon>Enterococcaceae</taxon>
        <taxon>Enterococcus</taxon>
    </lineage>
</organism>
<accession>A0A415ETU5</accession>